<name>A0ACC3YW05_COLTU</name>
<organism evidence="1 2">
    <name type="scientific">Colletotrichum truncatum</name>
    <name type="common">Anthracnose fungus</name>
    <name type="synonym">Colletotrichum capsici</name>
    <dbReference type="NCBI Taxonomy" id="5467"/>
    <lineage>
        <taxon>Eukaryota</taxon>
        <taxon>Fungi</taxon>
        <taxon>Dikarya</taxon>
        <taxon>Ascomycota</taxon>
        <taxon>Pezizomycotina</taxon>
        <taxon>Sordariomycetes</taxon>
        <taxon>Hypocreomycetidae</taxon>
        <taxon>Glomerellales</taxon>
        <taxon>Glomerellaceae</taxon>
        <taxon>Colletotrichum</taxon>
        <taxon>Colletotrichum truncatum species complex</taxon>
    </lineage>
</organism>
<keyword evidence="2" id="KW-1185">Reference proteome</keyword>
<dbReference type="EMBL" id="VUJX02000005">
    <property type="protein sequence ID" value="KAL0936130.1"/>
    <property type="molecule type" value="Genomic_DNA"/>
</dbReference>
<comment type="caution">
    <text evidence="1">The sequence shown here is derived from an EMBL/GenBank/DDBJ whole genome shotgun (WGS) entry which is preliminary data.</text>
</comment>
<reference evidence="1 2" key="1">
    <citation type="journal article" date="2020" name="Phytopathology">
        <title>Genome Sequence Resources of Colletotrichum truncatum, C. plurivorum, C. musicola, and C. sojae: Four Species Pathogenic to Soybean (Glycine max).</title>
        <authorList>
            <person name="Rogerio F."/>
            <person name="Boufleur T.R."/>
            <person name="Ciampi-Guillardi M."/>
            <person name="Sukno S.A."/>
            <person name="Thon M.R."/>
            <person name="Massola Junior N.S."/>
            <person name="Baroncelli R."/>
        </authorList>
    </citation>
    <scope>NUCLEOTIDE SEQUENCE [LARGE SCALE GENOMIC DNA]</scope>
    <source>
        <strain evidence="1 2">CMES1059</strain>
    </source>
</reference>
<sequence length="206" mass="23367">MPPRTNPDHGSPGRSRTPLNVFRTAPWIEQFDSSPDTPPHQVPEPTPADDNNEAAQFLLEATEADIPDTPTSARQRRNAIHALLPERPFQDVDSHAFNNPWPNEQSQNPGQPDVSHRCSHDLVYPCFCRNKVEQRGSVCRNCRATRCSVNRLLRMGTVDMLELELQREIARQRGANQFLSELQRAVADAQRHEETRRMLETNASGN</sequence>
<evidence type="ECO:0000313" key="2">
    <source>
        <dbReference type="Proteomes" id="UP000805649"/>
    </source>
</evidence>
<accession>A0ACC3YW05</accession>
<proteinExistence type="predicted"/>
<protein>
    <submittedName>
        <fullName evidence="1">Uncharacterized protein</fullName>
    </submittedName>
</protein>
<gene>
    <name evidence="1" type="ORF">CTRU02_208345</name>
</gene>
<evidence type="ECO:0000313" key="1">
    <source>
        <dbReference type="EMBL" id="KAL0936130.1"/>
    </source>
</evidence>
<dbReference type="Proteomes" id="UP000805649">
    <property type="component" value="Unassembled WGS sequence"/>
</dbReference>